<dbReference type="EC" id="4.6.1.19" evidence="2"/>
<keyword evidence="3" id="KW-0255">Endonuclease</keyword>
<reference evidence="5" key="2">
    <citation type="submission" date="2023-05" db="EMBL/GenBank/DDBJ databases">
        <authorList>
            <consortium name="Lawrence Berkeley National Laboratory"/>
            <person name="Steindorff A."/>
            <person name="Hensen N."/>
            <person name="Bonometti L."/>
            <person name="Westerberg I."/>
            <person name="Brannstrom I.O."/>
            <person name="Guillou S."/>
            <person name="Cros-Aarteil S."/>
            <person name="Calhoun S."/>
            <person name="Haridas S."/>
            <person name="Kuo A."/>
            <person name="Mondo S."/>
            <person name="Pangilinan J."/>
            <person name="Riley R."/>
            <person name="Labutti K."/>
            <person name="Andreopoulos B."/>
            <person name="Lipzen A."/>
            <person name="Chen C."/>
            <person name="Yanf M."/>
            <person name="Daum C."/>
            <person name="Ng V."/>
            <person name="Clum A."/>
            <person name="Ohm R."/>
            <person name="Martin F."/>
            <person name="Silar P."/>
            <person name="Natvig D."/>
            <person name="Lalanne C."/>
            <person name="Gautier V."/>
            <person name="Ament-Velasquez S.L."/>
            <person name="Kruys A."/>
            <person name="Hutchinson M.I."/>
            <person name="Powell A.J."/>
            <person name="Barry K."/>
            <person name="Miller A.N."/>
            <person name="Grigoriev I.V."/>
            <person name="Debuchy R."/>
            <person name="Gladieux P."/>
            <person name="Thoren M.H."/>
            <person name="Johannesson H."/>
        </authorList>
    </citation>
    <scope>NUCLEOTIDE SEQUENCE</scope>
    <source>
        <strain evidence="5">PSN309</strain>
    </source>
</reference>
<accession>A0AAN6WZH4</accession>
<evidence type="ECO:0000256" key="1">
    <source>
        <dbReference type="ARBA" id="ARBA00007469"/>
    </source>
</evidence>
<evidence type="ECO:0000313" key="6">
    <source>
        <dbReference type="Proteomes" id="UP001302126"/>
    </source>
</evidence>
<reference evidence="5" key="1">
    <citation type="journal article" date="2023" name="Mol. Phylogenet. Evol.">
        <title>Genome-scale phylogeny and comparative genomics of the fungal order Sordariales.</title>
        <authorList>
            <person name="Hensen N."/>
            <person name="Bonometti L."/>
            <person name="Westerberg I."/>
            <person name="Brannstrom I.O."/>
            <person name="Guillou S."/>
            <person name="Cros-Aarteil S."/>
            <person name="Calhoun S."/>
            <person name="Haridas S."/>
            <person name="Kuo A."/>
            <person name="Mondo S."/>
            <person name="Pangilinan J."/>
            <person name="Riley R."/>
            <person name="LaButti K."/>
            <person name="Andreopoulos B."/>
            <person name="Lipzen A."/>
            <person name="Chen C."/>
            <person name="Yan M."/>
            <person name="Daum C."/>
            <person name="Ng V."/>
            <person name="Clum A."/>
            <person name="Steindorff A."/>
            <person name="Ohm R.A."/>
            <person name="Martin F."/>
            <person name="Silar P."/>
            <person name="Natvig D.O."/>
            <person name="Lalanne C."/>
            <person name="Gautier V."/>
            <person name="Ament-Velasquez S.L."/>
            <person name="Kruys A."/>
            <person name="Hutchinson M.I."/>
            <person name="Powell A.J."/>
            <person name="Barry K."/>
            <person name="Miller A.N."/>
            <person name="Grigoriev I.V."/>
            <person name="Debuchy R."/>
            <person name="Gladieux P."/>
            <person name="Hiltunen Thoren M."/>
            <person name="Johannesson H."/>
        </authorList>
    </citation>
    <scope>NUCLEOTIDE SEQUENCE</scope>
    <source>
        <strain evidence="5">PSN309</strain>
    </source>
</reference>
<dbReference type="Gene3D" id="3.90.730.10">
    <property type="entry name" value="Ribonuclease T2-like"/>
    <property type="match status" value="1"/>
</dbReference>
<dbReference type="InterPro" id="IPR033130">
    <property type="entry name" value="RNase_T2_His_AS_2"/>
</dbReference>
<dbReference type="EMBL" id="MU864360">
    <property type="protein sequence ID" value="KAK4191268.1"/>
    <property type="molecule type" value="Genomic_DNA"/>
</dbReference>
<dbReference type="Pfam" id="PF00445">
    <property type="entry name" value="Ribonuclease_T2"/>
    <property type="match status" value="1"/>
</dbReference>
<dbReference type="PANTHER" id="PTHR11240:SF22">
    <property type="entry name" value="RIBONUCLEASE T2"/>
    <property type="match status" value="1"/>
</dbReference>
<dbReference type="PANTHER" id="PTHR11240">
    <property type="entry name" value="RIBONUCLEASE T2"/>
    <property type="match status" value="1"/>
</dbReference>
<dbReference type="AlphaFoldDB" id="A0AAN6WZH4"/>
<proteinExistence type="inferred from homology"/>
<comment type="caution">
    <text evidence="5">The sequence shown here is derived from an EMBL/GenBank/DDBJ whole genome shotgun (WGS) entry which is preliminary data.</text>
</comment>
<dbReference type="Proteomes" id="UP001302126">
    <property type="component" value="Unassembled WGS sequence"/>
</dbReference>
<dbReference type="GO" id="GO:0005576">
    <property type="term" value="C:extracellular region"/>
    <property type="evidence" value="ECO:0007669"/>
    <property type="project" value="TreeGrafter"/>
</dbReference>
<evidence type="ECO:0000313" key="5">
    <source>
        <dbReference type="EMBL" id="KAK4191268.1"/>
    </source>
</evidence>
<comment type="similarity">
    <text evidence="1 4">Belongs to the RNase T2 family.</text>
</comment>
<evidence type="ECO:0000256" key="3">
    <source>
        <dbReference type="ARBA" id="ARBA00022759"/>
    </source>
</evidence>
<sequence>MPQLTAPSLRDLFSYAGGLIAQSPIFGSIASNRSPAVSNISPYEPCSGAPSCPIDGPISCHNSTPIADPDSCCFVYPGGRMLLTQFWDEQVHAGGAEEDWTLHGLWPDLCDGGYDQFCHMTPQYRNITSVLEHYGRADLVKLMNRYWLAASGPNSYLWEHEFNKHATCINTLAPRCYGDSHTPGLEVVDYFSRAMALFQMLDTYHALERAGIVPHPRKHYPLADVQKALEAYSGGKVVLRCGGHRNILHEAWYAYFVKGSLQTGDFVPAKDLAKEGDAGNCAPWIKYLPKKRRGILSSWSGL</sequence>
<dbReference type="GO" id="GO:0006401">
    <property type="term" value="P:RNA catabolic process"/>
    <property type="evidence" value="ECO:0007669"/>
    <property type="project" value="TreeGrafter"/>
</dbReference>
<dbReference type="PROSITE" id="PS00531">
    <property type="entry name" value="RNASE_T2_2"/>
    <property type="match status" value="1"/>
</dbReference>
<dbReference type="GO" id="GO:0003723">
    <property type="term" value="F:RNA binding"/>
    <property type="evidence" value="ECO:0007669"/>
    <property type="project" value="InterPro"/>
</dbReference>
<dbReference type="InterPro" id="IPR018188">
    <property type="entry name" value="RNase_T2_His_AS_1"/>
</dbReference>
<dbReference type="PROSITE" id="PS00530">
    <property type="entry name" value="RNASE_T2_1"/>
    <property type="match status" value="1"/>
</dbReference>
<keyword evidence="3" id="KW-0378">Hydrolase</keyword>
<organism evidence="5 6">
    <name type="scientific">Podospora australis</name>
    <dbReference type="NCBI Taxonomy" id="1536484"/>
    <lineage>
        <taxon>Eukaryota</taxon>
        <taxon>Fungi</taxon>
        <taxon>Dikarya</taxon>
        <taxon>Ascomycota</taxon>
        <taxon>Pezizomycotina</taxon>
        <taxon>Sordariomycetes</taxon>
        <taxon>Sordariomycetidae</taxon>
        <taxon>Sordariales</taxon>
        <taxon>Podosporaceae</taxon>
        <taxon>Podospora</taxon>
    </lineage>
</organism>
<keyword evidence="3" id="KW-0540">Nuclease</keyword>
<dbReference type="InterPro" id="IPR036430">
    <property type="entry name" value="RNase_T2-like_sf"/>
</dbReference>
<evidence type="ECO:0000256" key="2">
    <source>
        <dbReference type="ARBA" id="ARBA00012571"/>
    </source>
</evidence>
<protein>
    <recommendedName>
        <fullName evidence="2">ribonuclease T2</fullName>
        <ecNumber evidence="2">4.6.1.19</ecNumber>
    </recommendedName>
</protein>
<dbReference type="GO" id="GO:0033897">
    <property type="term" value="F:ribonuclease T2 activity"/>
    <property type="evidence" value="ECO:0007669"/>
    <property type="project" value="UniProtKB-EC"/>
</dbReference>
<dbReference type="InterPro" id="IPR001568">
    <property type="entry name" value="RNase_T2-like"/>
</dbReference>
<dbReference type="SUPFAM" id="SSF55895">
    <property type="entry name" value="Ribonuclease Rh-like"/>
    <property type="match status" value="1"/>
</dbReference>
<evidence type="ECO:0000256" key="4">
    <source>
        <dbReference type="RuleBase" id="RU004328"/>
    </source>
</evidence>
<gene>
    <name evidence="5" type="ORF">QBC35DRAFT_487795</name>
</gene>
<name>A0AAN6WZH4_9PEZI</name>
<keyword evidence="6" id="KW-1185">Reference proteome</keyword>